<keyword evidence="1 4" id="KW-0547">Nucleotide-binding</keyword>
<dbReference type="GO" id="GO:0016787">
    <property type="term" value="F:hydrolase activity"/>
    <property type="evidence" value="ECO:0007669"/>
    <property type="project" value="UniProtKB-KW"/>
</dbReference>
<feature type="compositionally biased region" description="Basic and acidic residues" evidence="5">
    <location>
        <begin position="1"/>
        <end position="14"/>
    </location>
</feature>
<evidence type="ECO:0000313" key="8">
    <source>
        <dbReference type="Proteomes" id="UP001142489"/>
    </source>
</evidence>
<dbReference type="GO" id="GO:0003724">
    <property type="term" value="F:RNA helicase activity"/>
    <property type="evidence" value="ECO:0007669"/>
    <property type="project" value="UniProtKB-EC"/>
</dbReference>
<evidence type="ECO:0000256" key="4">
    <source>
        <dbReference type="RuleBase" id="RU365068"/>
    </source>
</evidence>
<dbReference type="InterPro" id="IPR011545">
    <property type="entry name" value="DEAD/DEAH_box_helicase_dom"/>
</dbReference>
<comment type="similarity">
    <text evidence="4">Belongs to the DEAD box helicase family.</text>
</comment>
<evidence type="ECO:0000313" key="7">
    <source>
        <dbReference type="EMBL" id="KAJ7326615.1"/>
    </source>
</evidence>
<organism evidence="7 8">
    <name type="scientific">Phrynocephalus forsythii</name>
    <dbReference type="NCBI Taxonomy" id="171643"/>
    <lineage>
        <taxon>Eukaryota</taxon>
        <taxon>Metazoa</taxon>
        <taxon>Chordata</taxon>
        <taxon>Craniata</taxon>
        <taxon>Vertebrata</taxon>
        <taxon>Euteleostomi</taxon>
        <taxon>Lepidosauria</taxon>
        <taxon>Squamata</taxon>
        <taxon>Bifurcata</taxon>
        <taxon>Unidentata</taxon>
        <taxon>Episquamata</taxon>
        <taxon>Toxicofera</taxon>
        <taxon>Iguania</taxon>
        <taxon>Acrodonta</taxon>
        <taxon>Agamidae</taxon>
        <taxon>Agaminae</taxon>
        <taxon>Phrynocephalus</taxon>
    </lineage>
</organism>
<dbReference type="Pfam" id="PF00270">
    <property type="entry name" value="DEAD"/>
    <property type="match status" value="1"/>
</dbReference>
<dbReference type="GO" id="GO:0005524">
    <property type="term" value="F:ATP binding"/>
    <property type="evidence" value="ECO:0007669"/>
    <property type="project" value="UniProtKB-UniRule"/>
</dbReference>
<comment type="domain">
    <text evidence="4">The Q motif is unique to and characteristic of the DEAD box family of RNA helicases and controls ATP binding and hydrolysis.</text>
</comment>
<dbReference type="InterPro" id="IPR027417">
    <property type="entry name" value="P-loop_NTPase"/>
</dbReference>
<name>A0A9Q1B1E6_9SAUR</name>
<dbReference type="OrthoDB" id="10259640at2759"/>
<dbReference type="Gene3D" id="3.40.50.300">
    <property type="entry name" value="P-loop containing nucleotide triphosphate hydrolases"/>
    <property type="match status" value="1"/>
</dbReference>
<dbReference type="Proteomes" id="UP001142489">
    <property type="component" value="Unassembled WGS sequence"/>
</dbReference>
<feature type="domain" description="DEAD/DEAH-box helicase" evidence="6">
    <location>
        <begin position="62"/>
        <end position="165"/>
    </location>
</feature>
<dbReference type="EMBL" id="JAPFRF010000007">
    <property type="protein sequence ID" value="KAJ7326615.1"/>
    <property type="molecule type" value="Genomic_DNA"/>
</dbReference>
<proteinExistence type="inferred from homology"/>
<evidence type="ECO:0000256" key="1">
    <source>
        <dbReference type="ARBA" id="ARBA00022741"/>
    </source>
</evidence>
<keyword evidence="2 4" id="KW-0378">Hydrolase</keyword>
<keyword evidence="4" id="KW-0347">Helicase</keyword>
<feature type="region of interest" description="Disordered" evidence="5">
    <location>
        <begin position="1"/>
        <end position="26"/>
    </location>
</feature>
<evidence type="ECO:0000256" key="3">
    <source>
        <dbReference type="ARBA" id="ARBA00022840"/>
    </source>
</evidence>
<dbReference type="EC" id="3.6.4.13" evidence="4"/>
<sequence length="204" mass="22849">MENLKKKNNDSLDEKEADDNDGPALPLGLTGAFEDTPFASLCDLVSENTLEGITDMYFTHMTEIQHKSIKPLQEARHILAAAKTGSGKTLVFLILPIEPVFKLKFMPRNGAGVFILSPTQELAMHTYGILKELMTLPVHTYGLVMGDSNRSAEAQKIANGINIVAPQTDSWTPCRICQGLWVNIWSVWSLMMLTEFWKLDLRRK</sequence>
<dbReference type="SUPFAM" id="SSF52540">
    <property type="entry name" value="P-loop containing nucleoside triphosphate hydrolases"/>
    <property type="match status" value="1"/>
</dbReference>
<protein>
    <recommendedName>
        <fullName evidence="4">ATP-dependent RNA helicase</fullName>
        <ecNumber evidence="4">3.6.4.13</ecNumber>
    </recommendedName>
</protein>
<evidence type="ECO:0000256" key="2">
    <source>
        <dbReference type="ARBA" id="ARBA00022801"/>
    </source>
</evidence>
<reference evidence="7" key="1">
    <citation type="journal article" date="2023" name="DNA Res.">
        <title>Chromosome-level genome assembly of Phrynocephalus forsythii using third-generation DNA sequencing and Hi-C analysis.</title>
        <authorList>
            <person name="Qi Y."/>
            <person name="Zhao W."/>
            <person name="Zhao Y."/>
            <person name="Niu C."/>
            <person name="Cao S."/>
            <person name="Zhang Y."/>
        </authorList>
    </citation>
    <scope>NUCLEOTIDE SEQUENCE</scope>
    <source>
        <tissue evidence="7">Muscle</tissue>
    </source>
</reference>
<dbReference type="AlphaFoldDB" id="A0A9Q1B1E6"/>
<accession>A0A9Q1B1E6</accession>
<keyword evidence="3 4" id="KW-0067">ATP-binding</keyword>
<comment type="catalytic activity">
    <reaction evidence="4">
        <text>ATP + H2O = ADP + phosphate + H(+)</text>
        <dbReference type="Rhea" id="RHEA:13065"/>
        <dbReference type="ChEBI" id="CHEBI:15377"/>
        <dbReference type="ChEBI" id="CHEBI:15378"/>
        <dbReference type="ChEBI" id="CHEBI:30616"/>
        <dbReference type="ChEBI" id="CHEBI:43474"/>
        <dbReference type="ChEBI" id="CHEBI:456216"/>
        <dbReference type="EC" id="3.6.4.13"/>
    </reaction>
</comment>
<keyword evidence="4" id="KW-0694">RNA-binding</keyword>
<gene>
    <name evidence="7" type="ORF">JRQ81_016374</name>
</gene>
<dbReference type="GO" id="GO:0003723">
    <property type="term" value="F:RNA binding"/>
    <property type="evidence" value="ECO:0007669"/>
    <property type="project" value="UniProtKB-UniRule"/>
</dbReference>
<comment type="function">
    <text evidence="4">RNA helicase.</text>
</comment>
<evidence type="ECO:0000259" key="6">
    <source>
        <dbReference type="Pfam" id="PF00270"/>
    </source>
</evidence>
<dbReference type="PANTHER" id="PTHR24031">
    <property type="entry name" value="RNA HELICASE"/>
    <property type="match status" value="1"/>
</dbReference>
<comment type="caution">
    <text evidence="7">The sequence shown here is derived from an EMBL/GenBank/DDBJ whole genome shotgun (WGS) entry which is preliminary data.</text>
</comment>
<evidence type="ECO:0000256" key="5">
    <source>
        <dbReference type="SAM" id="MobiDB-lite"/>
    </source>
</evidence>
<keyword evidence="8" id="KW-1185">Reference proteome</keyword>